<evidence type="ECO:0000313" key="1">
    <source>
        <dbReference type="EMBL" id="MBD2772610.1"/>
    </source>
</evidence>
<protein>
    <submittedName>
        <fullName evidence="1">Uncharacterized protein</fullName>
    </submittedName>
</protein>
<proteinExistence type="predicted"/>
<reference evidence="1" key="1">
    <citation type="submission" date="2020-09" db="EMBL/GenBank/DDBJ databases">
        <title>Iningainema tapete sp. nov. (Scytonemataceae, Cyanobacteria) from greenhouses in central Florida (USA) produces two types of nodularin with biosynthetic potential for microcystin-LR and anabaenopeptins.</title>
        <authorList>
            <person name="Berthold D.E."/>
            <person name="Lefler F.W."/>
            <person name="Huang I.-S."/>
            <person name="Abdulla H."/>
            <person name="Zimba P.V."/>
            <person name="Laughinghouse H.D. IV."/>
        </authorList>
    </citation>
    <scope>NUCLEOTIDE SEQUENCE</scope>
    <source>
        <strain evidence="1">BLCCT55</strain>
    </source>
</reference>
<dbReference type="AlphaFoldDB" id="A0A8J6XC07"/>
<gene>
    <name evidence="1" type="ORF">ICL16_11115</name>
</gene>
<accession>A0A8J6XC07</accession>
<sequence length="213" mass="23580">MSKPKLPKNHVLSSSPVSNPPSCWMSLARWFRFGLGVFLLLSLLLGTVGCSSSAATVSWQNASSVVSVKTLEQIIQQNTELDPTQADADVLAWTQEGRLGKLLILDYNNSGVCGVAGCLYTGYLIGKNEQLSQVFSSYLNPLLPQHQPLFQVGDAPEEPLLYERLRQRDRSDAALPCLQVMQLDGDRLRQMLFCFNGQNYQLASSQLLEKNSK</sequence>
<dbReference type="Proteomes" id="UP000629098">
    <property type="component" value="Unassembled WGS sequence"/>
</dbReference>
<comment type="caution">
    <text evidence="1">The sequence shown here is derived from an EMBL/GenBank/DDBJ whole genome shotgun (WGS) entry which is preliminary data.</text>
</comment>
<organism evidence="1 2">
    <name type="scientific">Iningainema tapete BLCC-T55</name>
    <dbReference type="NCBI Taxonomy" id="2748662"/>
    <lineage>
        <taxon>Bacteria</taxon>
        <taxon>Bacillati</taxon>
        <taxon>Cyanobacteriota</taxon>
        <taxon>Cyanophyceae</taxon>
        <taxon>Nostocales</taxon>
        <taxon>Scytonemataceae</taxon>
        <taxon>Iningainema tapete</taxon>
    </lineage>
</organism>
<dbReference type="EMBL" id="JACXAE010000040">
    <property type="protein sequence ID" value="MBD2772610.1"/>
    <property type="molecule type" value="Genomic_DNA"/>
</dbReference>
<name>A0A8J6XC07_9CYAN</name>
<dbReference type="RefSeq" id="WP_190827354.1">
    <property type="nucleotide sequence ID" value="NZ_CAWPPI010000040.1"/>
</dbReference>
<keyword evidence="2" id="KW-1185">Reference proteome</keyword>
<evidence type="ECO:0000313" key="2">
    <source>
        <dbReference type="Proteomes" id="UP000629098"/>
    </source>
</evidence>